<evidence type="ECO:0000313" key="3">
    <source>
        <dbReference type="EMBL" id="WEX80837.1"/>
    </source>
</evidence>
<keyword evidence="4" id="KW-1185">Reference proteome</keyword>
<dbReference type="Gene3D" id="1.20.120.1630">
    <property type="match status" value="1"/>
</dbReference>
<organism evidence="3 4">
    <name type="scientific">Sinorhizobium numidicum</name>
    <dbReference type="NCBI Taxonomy" id="680248"/>
    <lineage>
        <taxon>Bacteria</taxon>
        <taxon>Pseudomonadati</taxon>
        <taxon>Pseudomonadota</taxon>
        <taxon>Alphaproteobacteria</taxon>
        <taxon>Hyphomicrobiales</taxon>
        <taxon>Rhizobiaceae</taxon>
        <taxon>Sinorhizobium/Ensifer group</taxon>
        <taxon>Sinorhizobium</taxon>
    </lineage>
</organism>
<evidence type="ECO:0000256" key="1">
    <source>
        <dbReference type="SAM" id="MobiDB-lite"/>
    </source>
</evidence>
<accession>A0ABY8CTP3</accession>
<feature type="transmembrane region" description="Helical" evidence="2">
    <location>
        <begin position="45"/>
        <end position="67"/>
    </location>
</feature>
<keyword evidence="2" id="KW-0472">Membrane</keyword>
<proteinExistence type="predicted"/>
<dbReference type="Proteomes" id="UP001235547">
    <property type="component" value="Chromosome 2"/>
</dbReference>
<evidence type="ECO:0000313" key="4">
    <source>
        <dbReference type="Proteomes" id="UP001235547"/>
    </source>
</evidence>
<protein>
    <recommendedName>
        <fullName evidence="5">Phospholipid methyltransferase</fullName>
    </recommendedName>
</protein>
<feature type="compositionally biased region" description="Basic and acidic residues" evidence="1">
    <location>
        <begin position="127"/>
        <end position="136"/>
    </location>
</feature>
<keyword evidence="2" id="KW-1133">Transmembrane helix</keyword>
<gene>
    <name evidence="3" type="ORF">PYH38_000139</name>
</gene>
<sequence length="143" mass="16133">MIHFGNFLFRYRNLIFPLLILSLFVTVPPPGEIWASTTLERIKDVIVILFALSGLALRATVIGYAYIQRGGLKKKVYAKKLVTEGMFGICRNPLYVGNVLIYATVSPPTEPASLAKPWHSASSRQSQLREQKCADRKMRHNQV</sequence>
<name>A0ABY8CTP3_9HYPH</name>
<feature type="region of interest" description="Disordered" evidence="1">
    <location>
        <begin position="113"/>
        <end position="143"/>
    </location>
</feature>
<dbReference type="EMBL" id="CP120370">
    <property type="protein sequence ID" value="WEX80837.1"/>
    <property type="molecule type" value="Genomic_DNA"/>
</dbReference>
<reference evidence="3 4" key="1">
    <citation type="submission" date="2023-03" db="EMBL/GenBank/DDBJ databases">
        <authorList>
            <person name="Kaur S."/>
            <person name="Espinosa-Saiz D."/>
            <person name="Velazquez E."/>
            <person name="Menendez E."/>
            <person name="diCenzo G.C."/>
        </authorList>
    </citation>
    <scope>NUCLEOTIDE SEQUENCE [LARGE SCALE GENOMIC DNA]</scope>
    <source>
        <strain evidence="3 4">LMG 27395</strain>
    </source>
</reference>
<keyword evidence="2" id="KW-0812">Transmembrane</keyword>
<evidence type="ECO:0008006" key="5">
    <source>
        <dbReference type="Google" id="ProtNLM"/>
    </source>
</evidence>
<evidence type="ECO:0000256" key="2">
    <source>
        <dbReference type="SAM" id="Phobius"/>
    </source>
</evidence>
<dbReference type="RefSeq" id="WP_280731557.1">
    <property type="nucleotide sequence ID" value="NZ_CP120367.1"/>
</dbReference>